<evidence type="ECO:0000313" key="3">
    <source>
        <dbReference type="EMBL" id="SCV02963.1"/>
    </source>
</evidence>
<dbReference type="STRING" id="1230905.A0A1G4KEL6"/>
<evidence type="ECO:0000256" key="2">
    <source>
        <dbReference type="SAM" id="MobiDB-lite"/>
    </source>
</evidence>
<comment type="similarity">
    <text evidence="1">Belongs to the RRP15 family.</text>
</comment>
<feature type="region of interest" description="Disordered" evidence="2">
    <location>
        <begin position="1"/>
        <end position="111"/>
    </location>
</feature>
<dbReference type="GO" id="GO:0030687">
    <property type="term" value="C:preribosome, large subunit precursor"/>
    <property type="evidence" value="ECO:0007669"/>
    <property type="project" value="TreeGrafter"/>
</dbReference>
<organism evidence="3 4">
    <name type="scientific">Lachancea mirantina</name>
    <dbReference type="NCBI Taxonomy" id="1230905"/>
    <lineage>
        <taxon>Eukaryota</taxon>
        <taxon>Fungi</taxon>
        <taxon>Dikarya</taxon>
        <taxon>Ascomycota</taxon>
        <taxon>Saccharomycotina</taxon>
        <taxon>Saccharomycetes</taxon>
        <taxon>Saccharomycetales</taxon>
        <taxon>Saccharomycetaceae</taxon>
        <taxon>Lachancea</taxon>
    </lineage>
</organism>
<sequence length="257" mass="28669">MGSHRKAMVRAERQSGNEKNDSEDFSETLEKSGQKSVKNEELVLENNVNGMNSSGSEQNQEDDELDLADVSSDDGTLNGEDSEKDESEDEDDDFPKKKKAKMSKHDDGSAGFSTAVNAILSSHLKAYDRADPIMARNKGVLKKSQKDKLEVKAKKAILAEKKKLLNKTRKKDIIPVVPESESGEEIRKILEKERKLRKIAQKGVVKLFNVVLATQVKTEKENADKLDEVKNKGARKELLTDLSKERFLDLVKTAGDP</sequence>
<dbReference type="OrthoDB" id="20949at2759"/>
<dbReference type="PANTHER" id="PTHR13245:SF14">
    <property type="entry name" value="RRP15-LIKE PROTEIN"/>
    <property type="match status" value="1"/>
</dbReference>
<evidence type="ECO:0000256" key="1">
    <source>
        <dbReference type="ARBA" id="ARBA00007462"/>
    </source>
</evidence>
<dbReference type="AlphaFoldDB" id="A0A1G4KEL6"/>
<keyword evidence="4" id="KW-1185">Reference proteome</keyword>
<dbReference type="PANTHER" id="PTHR13245">
    <property type="entry name" value="RRP15-LIKE PROTEIN"/>
    <property type="match status" value="1"/>
</dbReference>
<dbReference type="InterPro" id="IPR012459">
    <property type="entry name" value="Rrp15"/>
</dbReference>
<gene>
    <name evidence="3" type="ORF">LAMI_0H04390G</name>
</gene>
<protein>
    <submittedName>
        <fullName evidence="3">LAMI_0H04390g1_1</fullName>
    </submittedName>
</protein>
<dbReference type="EMBL" id="LT598468">
    <property type="protein sequence ID" value="SCV02963.1"/>
    <property type="molecule type" value="Genomic_DNA"/>
</dbReference>
<feature type="compositionally biased region" description="Basic and acidic residues" evidence="2">
    <location>
        <begin position="9"/>
        <end position="41"/>
    </location>
</feature>
<evidence type="ECO:0000313" key="4">
    <source>
        <dbReference type="Proteomes" id="UP000191024"/>
    </source>
</evidence>
<reference evidence="4" key="1">
    <citation type="submission" date="2016-03" db="EMBL/GenBank/DDBJ databases">
        <authorList>
            <person name="Devillers H."/>
        </authorList>
    </citation>
    <scope>NUCLEOTIDE SEQUENCE [LARGE SCALE GENOMIC DNA]</scope>
</reference>
<feature type="compositionally biased region" description="Acidic residues" evidence="2">
    <location>
        <begin position="80"/>
        <end position="93"/>
    </location>
</feature>
<dbReference type="GO" id="GO:0000470">
    <property type="term" value="P:maturation of LSU-rRNA"/>
    <property type="evidence" value="ECO:0007669"/>
    <property type="project" value="TreeGrafter"/>
</dbReference>
<dbReference type="Pfam" id="PF07890">
    <property type="entry name" value="Rrp15p"/>
    <property type="match status" value="1"/>
</dbReference>
<dbReference type="Proteomes" id="UP000191024">
    <property type="component" value="Chromosome H"/>
</dbReference>
<accession>A0A1G4KEL6</accession>
<proteinExistence type="inferred from homology"/>
<dbReference type="GO" id="GO:0000460">
    <property type="term" value="P:maturation of 5.8S rRNA"/>
    <property type="evidence" value="ECO:0007669"/>
    <property type="project" value="TreeGrafter"/>
</dbReference>
<name>A0A1G4KEL6_9SACH</name>